<dbReference type="HOGENOM" id="CLU_1846987_0_0_1"/>
<evidence type="ECO:0000313" key="2">
    <source>
        <dbReference type="Proteomes" id="UP000216624"/>
    </source>
</evidence>
<dbReference type="Proteomes" id="UP000216624">
    <property type="component" value="Unassembled WGS sequence"/>
</dbReference>
<organism evidence="1 2">
    <name type="scientific">Caenorhabditis remanei</name>
    <name type="common">Caenorhabditis vulgaris</name>
    <dbReference type="NCBI Taxonomy" id="31234"/>
    <lineage>
        <taxon>Eukaryota</taxon>
        <taxon>Metazoa</taxon>
        <taxon>Ecdysozoa</taxon>
        <taxon>Nematoda</taxon>
        <taxon>Chromadorea</taxon>
        <taxon>Rhabditida</taxon>
        <taxon>Rhabditina</taxon>
        <taxon>Rhabditomorpha</taxon>
        <taxon>Rhabditoidea</taxon>
        <taxon>Rhabditidae</taxon>
        <taxon>Peloderinae</taxon>
        <taxon>Caenorhabditis</taxon>
    </lineage>
</organism>
<evidence type="ECO:0000313" key="1">
    <source>
        <dbReference type="EMBL" id="OZG05867.1"/>
    </source>
</evidence>
<protein>
    <submittedName>
        <fullName evidence="1">Uncharacterized protein</fullName>
    </submittedName>
</protein>
<reference evidence="1" key="1">
    <citation type="submission" date="2017-08" db="EMBL/GenBank/DDBJ databases">
        <authorList>
            <person name="de Groot N.N."/>
        </authorList>
    </citation>
    <scope>NUCLEOTIDE SEQUENCE [LARGE SCALE GENOMIC DNA]</scope>
    <source>
        <strain evidence="1">PX439</strain>
    </source>
</reference>
<dbReference type="CTD" id="9803701"/>
<dbReference type="OMA" id="NEIHYAV"/>
<keyword evidence="2" id="KW-1185">Reference proteome</keyword>
<dbReference type="KEGG" id="crq:GCK72_023713"/>
<sequence length="139" mass="15811">MRSVAQVPIALHKYMMNEIHYAVCNMDKAKTDIQNSMRSLAETVKGYGIEINNFREVLGKASAYLRGSKQFENNVNENNVCGAKKLTAHLEIVTEEIKTIVKTFPHRQKRLIDEAVQRRNEVVVEEDVRARHSRSIAAG</sequence>
<proteinExistence type="predicted"/>
<accession>A0A261B6C4</accession>
<dbReference type="OrthoDB" id="10555881at2759"/>
<feature type="non-terminal residue" evidence="1">
    <location>
        <position position="1"/>
    </location>
</feature>
<comment type="caution">
    <text evidence="1">The sequence shown here is derived from an EMBL/GenBank/DDBJ whole genome shotgun (WGS) entry which is preliminary data.</text>
</comment>
<gene>
    <name evidence="1" type="ORF">FL82_00458</name>
</gene>
<name>A0A261B6C4_CAERE</name>
<dbReference type="EMBL" id="NMWX01000001">
    <property type="protein sequence ID" value="OZG05867.1"/>
    <property type="molecule type" value="Genomic_DNA"/>
</dbReference>